<dbReference type="OrthoDB" id="2087365at2"/>
<keyword evidence="1" id="KW-0812">Transmembrane</keyword>
<gene>
    <name evidence="2" type="ORF">SAMN04515656_104157</name>
</gene>
<reference evidence="2 3" key="1">
    <citation type="submission" date="2016-10" db="EMBL/GenBank/DDBJ databases">
        <authorList>
            <person name="de Groot N.N."/>
        </authorList>
    </citation>
    <scope>NUCLEOTIDE SEQUENCE [LARGE SCALE GENOMIC DNA]</scope>
    <source>
        <strain evidence="2 3">SR12</strain>
    </source>
</reference>
<dbReference type="AlphaFoldDB" id="A0A1H3YXT6"/>
<evidence type="ECO:0000313" key="2">
    <source>
        <dbReference type="EMBL" id="SEA16266.1"/>
    </source>
</evidence>
<organism evidence="2 3">
    <name type="scientific">Eubacterium aggregans</name>
    <dbReference type="NCBI Taxonomy" id="81409"/>
    <lineage>
        <taxon>Bacteria</taxon>
        <taxon>Bacillati</taxon>
        <taxon>Bacillota</taxon>
        <taxon>Clostridia</taxon>
        <taxon>Eubacteriales</taxon>
        <taxon>Eubacteriaceae</taxon>
        <taxon>Eubacterium</taxon>
    </lineage>
</organism>
<feature type="transmembrane region" description="Helical" evidence="1">
    <location>
        <begin position="6"/>
        <end position="24"/>
    </location>
</feature>
<evidence type="ECO:0000256" key="1">
    <source>
        <dbReference type="SAM" id="Phobius"/>
    </source>
</evidence>
<keyword evidence="1" id="KW-1133">Transmembrane helix</keyword>
<name>A0A1H3YXT6_9FIRM</name>
<proteinExistence type="predicted"/>
<dbReference type="EMBL" id="FNRK01000004">
    <property type="protein sequence ID" value="SEA16266.1"/>
    <property type="molecule type" value="Genomic_DNA"/>
</dbReference>
<keyword evidence="3" id="KW-1185">Reference proteome</keyword>
<protein>
    <submittedName>
        <fullName evidence="2">Uncharacterized protein</fullName>
    </submittedName>
</protein>
<dbReference type="RefSeq" id="WP_090305319.1">
    <property type="nucleotide sequence ID" value="NZ_FNRK01000004.1"/>
</dbReference>
<accession>A0A1H3YXT6</accession>
<dbReference type="Proteomes" id="UP000199394">
    <property type="component" value="Unassembled WGS sequence"/>
</dbReference>
<dbReference type="STRING" id="81409.SAMN04515656_104157"/>
<evidence type="ECO:0000313" key="3">
    <source>
        <dbReference type="Proteomes" id="UP000199394"/>
    </source>
</evidence>
<keyword evidence="1" id="KW-0472">Membrane</keyword>
<sequence>MNIDPVLINLICAIAGGLIGYAVYMANTKKDSKQDGAQEGAIASDLGYLKKGIEDINHKLEKQDERYFELVQRLAAVEASAKQAHKRINAIAGTNCPEEREG</sequence>